<name>A0ABQ9XLJ5_9EUKA</name>
<keyword evidence="2" id="KW-1185">Reference proteome</keyword>
<evidence type="ECO:0000313" key="1">
    <source>
        <dbReference type="EMBL" id="KAK2952247.1"/>
    </source>
</evidence>
<gene>
    <name evidence="1" type="ORF">BLNAU_12806</name>
</gene>
<evidence type="ECO:0000313" key="2">
    <source>
        <dbReference type="Proteomes" id="UP001281761"/>
    </source>
</evidence>
<dbReference type="Proteomes" id="UP001281761">
    <property type="component" value="Unassembled WGS sequence"/>
</dbReference>
<reference evidence="1 2" key="1">
    <citation type="journal article" date="2022" name="bioRxiv">
        <title>Genomics of Preaxostyla Flagellates Illuminates Evolutionary Transitions and the Path Towards Mitochondrial Loss.</title>
        <authorList>
            <person name="Novak L.V.F."/>
            <person name="Treitli S.C."/>
            <person name="Pyrih J."/>
            <person name="Halakuc P."/>
            <person name="Pipaliya S.V."/>
            <person name="Vacek V."/>
            <person name="Brzon O."/>
            <person name="Soukal P."/>
            <person name="Eme L."/>
            <person name="Dacks J.B."/>
            <person name="Karnkowska A."/>
            <person name="Elias M."/>
            <person name="Hampl V."/>
        </authorList>
    </citation>
    <scope>NUCLEOTIDE SEQUENCE [LARGE SCALE GENOMIC DNA]</scope>
    <source>
        <strain evidence="1">NAU3</strain>
        <tissue evidence="1">Gut</tissue>
    </source>
</reference>
<dbReference type="EMBL" id="JARBJD010000106">
    <property type="protein sequence ID" value="KAK2952247.1"/>
    <property type="molecule type" value="Genomic_DNA"/>
</dbReference>
<proteinExistence type="predicted"/>
<protein>
    <submittedName>
        <fullName evidence="1">Uncharacterized protein</fullName>
    </submittedName>
</protein>
<sequence>MSHQPLTSAAIQSGWGLHNFANHSTDVGGSYAITGYTSLFIYQLVVACSVVNAPRLHISQVSINFSQSPPDEIAIHYCITCTLIHPHPTAEIITDWVTTERAPHCKRRIHVSSLVTGAHADDLLERESRSKRSLGDLSNATICAVIAPRITVAAQSRN</sequence>
<organism evidence="1 2">
    <name type="scientific">Blattamonas nauphoetae</name>
    <dbReference type="NCBI Taxonomy" id="2049346"/>
    <lineage>
        <taxon>Eukaryota</taxon>
        <taxon>Metamonada</taxon>
        <taxon>Preaxostyla</taxon>
        <taxon>Oxymonadida</taxon>
        <taxon>Blattamonas</taxon>
    </lineage>
</organism>
<accession>A0ABQ9XLJ5</accession>
<comment type="caution">
    <text evidence="1">The sequence shown here is derived from an EMBL/GenBank/DDBJ whole genome shotgun (WGS) entry which is preliminary data.</text>
</comment>